<dbReference type="Proteomes" id="UP000006135">
    <property type="component" value="Chromosome"/>
</dbReference>
<dbReference type="InterPro" id="IPR025938">
    <property type="entry name" value="RRXRR_dom"/>
</dbReference>
<evidence type="ECO:0000259" key="1">
    <source>
        <dbReference type="Pfam" id="PF14239"/>
    </source>
</evidence>
<dbReference type="GO" id="GO:0004519">
    <property type="term" value="F:endonuclease activity"/>
    <property type="evidence" value="ECO:0007669"/>
    <property type="project" value="UniProtKB-KW"/>
</dbReference>
<organism evidence="2 3">
    <name type="scientific">Acidithiobacillus caldus (strain SM-1)</name>
    <dbReference type="NCBI Taxonomy" id="990288"/>
    <lineage>
        <taxon>Bacteria</taxon>
        <taxon>Pseudomonadati</taxon>
        <taxon>Pseudomonadota</taxon>
        <taxon>Acidithiobacillia</taxon>
        <taxon>Acidithiobacillales</taxon>
        <taxon>Acidithiobacillaceae</taxon>
        <taxon>Acidithiobacillus</taxon>
    </lineage>
</organism>
<accession>F9ZQP7</accession>
<dbReference type="Pfam" id="PF14239">
    <property type="entry name" value="RRXRR"/>
    <property type="match status" value="1"/>
</dbReference>
<evidence type="ECO:0000313" key="3">
    <source>
        <dbReference type="Proteomes" id="UP000006135"/>
    </source>
</evidence>
<gene>
    <name evidence="2" type="ordered locus">Atc_1999</name>
</gene>
<reference evidence="2 3" key="1">
    <citation type="journal article" date="2011" name="J. Genet. Genomics">
        <title>Unraveling the Acidithiobacillus caldus complete genome and its central metabolisms for carbon assimilation.</title>
        <authorList>
            <person name="You X.Y."/>
            <person name="Guo X."/>
            <person name="Zheng H.J."/>
            <person name="Zhang M.J."/>
            <person name="Liu L.J."/>
            <person name="Zhu Y.Q."/>
            <person name="Zhu B."/>
            <person name="Wang S.Y."/>
            <person name="Zhao G.P."/>
            <person name="Poetsch A."/>
            <person name="Jiang C.Y."/>
            <person name="Liu S.J."/>
        </authorList>
    </citation>
    <scope>NUCLEOTIDE SEQUENCE [LARGE SCALE GENOMIC DNA]</scope>
    <source>
        <strain evidence="2 3">SM-1</strain>
    </source>
</reference>
<keyword evidence="2" id="KW-0378">Hydrolase</keyword>
<proteinExistence type="predicted"/>
<feature type="domain" description="RRXRR" evidence="1">
    <location>
        <begin position="3"/>
        <end position="82"/>
    </location>
</feature>
<dbReference type="STRING" id="990288.Atc_1999"/>
<name>F9ZQP7_ACICS</name>
<dbReference type="EMBL" id="CP002573">
    <property type="protein sequence ID" value="AEK58647.1"/>
    <property type="molecule type" value="Genomic_DNA"/>
</dbReference>
<evidence type="ECO:0000313" key="2">
    <source>
        <dbReference type="EMBL" id="AEK58647.1"/>
    </source>
</evidence>
<dbReference type="HOGENOM" id="CLU_179017_0_0_6"/>
<keyword evidence="3" id="KW-1185">Reference proteome</keyword>
<keyword evidence="2" id="KW-0255">Endonuclease</keyword>
<dbReference type="AlphaFoldDB" id="F9ZQP7"/>
<dbReference type="GeneID" id="92933287"/>
<protein>
    <submittedName>
        <fullName evidence="2">HNH endonuclease domain protein</fullName>
    </submittedName>
</protein>
<dbReference type="KEGG" id="acu:Atc_1999"/>
<dbReference type="RefSeq" id="WP_014003158.1">
    <property type="nucleotide sequence ID" value="NC_015850.1"/>
</dbReference>
<keyword evidence="2" id="KW-0540">Nuclease</keyword>
<sequence length="89" mass="10331">MAVLVLDKHKKPLMPCSEKRARLLLERGRARVHRMVPFTIRLVDRLQKDSVLQPMRLKLDPGSNTTGIALVRENESVETKTLERFLARR</sequence>